<dbReference type="Proteomes" id="UP001367508">
    <property type="component" value="Unassembled WGS sequence"/>
</dbReference>
<keyword evidence="2" id="KW-1185">Reference proteome</keyword>
<proteinExistence type="predicted"/>
<gene>
    <name evidence="1" type="ORF">VNO77_04458</name>
</gene>
<dbReference type="AlphaFoldDB" id="A0AAN9N1P5"/>
<dbReference type="EMBL" id="JAYMYQ010000001">
    <property type="protein sequence ID" value="KAK7362347.1"/>
    <property type="molecule type" value="Genomic_DNA"/>
</dbReference>
<name>A0AAN9N1P5_CANGL</name>
<accession>A0AAN9N1P5</accession>
<evidence type="ECO:0000313" key="2">
    <source>
        <dbReference type="Proteomes" id="UP001367508"/>
    </source>
</evidence>
<comment type="caution">
    <text evidence="1">The sequence shown here is derived from an EMBL/GenBank/DDBJ whole genome shotgun (WGS) entry which is preliminary data.</text>
</comment>
<reference evidence="1 2" key="1">
    <citation type="submission" date="2024-01" db="EMBL/GenBank/DDBJ databases">
        <title>The genomes of 5 underutilized Papilionoideae crops provide insights into root nodulation and disease resistanc.</title>
        <authorList>
            <person name="Jiang F."/>
        </authorList>
    </citation>
    <scope>NUCLEOTIDE SEQUENCE [LARGE SCALE GENOMIC DNA]</scope>
    <source>
        <strain evidence="1">LVBAO_FW01</strain>
        <tissue evidence="1">Leaves</tissue>
    </source>
</reference>
<sequence length="158" mass="17606">MNPSFSAYTLCAPEHSQQKTNLLSSHTWYPLSENPLRATLRASSRAHHLHAATSPMCYNCFFDFLIYLISFETLTDKLAVMVLERLAVVAVGTGRLGSRKRMRTETLSKTAPQSEGPKLKGSLLLSCLVRTWPTEPWMVRKLTWPCGPRGGAAAIDLQ</sequence>
<evidence type="ECO:0000313" key="1">
    <source>
        <dbReference type="EMBL" id="KAK7362347.1"/>
    </source>
</evidence>
<protein>
    <submittedName>
        <fullName evidence="1">Uncharacterized protein</fullName>
    </submittedName>
</protein>
<organism evidence="1 2">
    <name type="scientific">Canavalia gladiata</name>
    <name type="common">Sword bean</name>
    <name type="synonym">Dolichos gladiatus</name>
    <dbReference type="NCBI Taxonomy" id="3824"/>
    <lineage>
        <taxon>Eukaryota</taxon>
        <taxon>Viridiplantae</taxon>
        <taxon>Streptophyta</taxon>
        <taxon>Embryophyta</taxon>
        <taxon>Tracheophyta</taxon>
        <taxon>Spermatophyta</taxon>
        <taxon>Magnoliopsida</taxon>
        <taxon>eudicotyledons</taxon>
        <taxon>Gunneridae</taxon>
        <taxon>Pentapetalae</taxon>
        <taxon>rosids</taxon>
        <taxon>fabids</taxon>
        <taxon>Fabales</taxon>
        <taxon>Fabaceae</taxon>
        <taxon>Papilionoideae</taxon>
        <taxon>50 kb inversion clade</taxon>
        <taxon>NPAAA clade</taxon>
        <taxon>indigoferoid/millettioid clade</taxon>
        <taxon>Phaseoleae</taxon>
        <taxon>Canavalia</taxon>
    </lineage>
</organism>